<evidence type="ECO:0000256" key="11">
    <source>
        <dbReference type="ARBA" id="ARBA00023136"/>
    </source>
</evidence>
<dbReference type="SUPFAM" id="SSF63380">
    <property type="entry name" value="Riboflavin synthase domain-like"/>
    <property type="match status" value="1"/>
</dbReference>
<reference evidence="15 16" key="1">
    <citation type="submission" date="2021-08" db="EMBL/GenBank/DDBJ databases">
        <title>Draft Genome Sequence of Phanerochaete sordida strain YK-624.</title>
        <authorList>
            <person name="Mori T."/>
            <person name="Dohra H."/>
            <person name="Suzuki T."/>
            <person name="Kawagishi H."/>
            <person name="Hirai H."/>
        </authorList>
    </citation>
    <scope>NUCLEOTIDE SEQUENCE [LARGE SCALE GENOMIC DNA]</scope>
    <source>
        <strain evidence="15 16">YK-624</strain>
    </source>
</reference>
<evidence type="ECO:0000313" key="16">
    <source>
        <dbReference type="Proteomes" id="UP000703269"/>
    </source>
</evidence>
<dbReference type="AlphaFoldDB" id="A0A9P3GBF2"/>
<keyword evidence="6 13" id="KW-0812">Transmembrane</keyword>
<dbReference type="InterPro" id="IPR039261">
    <property type="entry name" value="FNR_nucleotide-bd"/>
</dbReference>
<keyword evidence="4" id="KW-0813">Transport</keyword>
<comment type="catalytic activity">
    <reaction evidence="12">
        <text>2 a Fe(II)-siderophore + NADP(+) + H(+) = 2 a Fe(III)-siderophore + NADPH</text>
        <dbReference type="Rhea" id="RHEA:28795"/>
        <dbReference type="Rhea" id="RHEA-COMP:11342"/>
        <dbReference type="Rhea" id="RHEA-COMP:11344"/>
        <dbReference type="ChEBI" id="CHEBI:15378"/>
        <dbReference type="ChEBI" id="CHEBI:29033"/>
        <dbReference type="ChEBI" id="CHEBI:29034"/>
        <dbReference type="ChEBI" id="CHEBI:57783"/>
        <dbReference type="ChEBI" id="CHEBI:58349"/>
        <dbReference type="EC" id="1.16.1.9"/>
    </reaction>
</comment>
<feature type="transmembrane region" description="Helical" evidence="13">
    <location>
        <begin position="53"/>
        <end position="76"/>
    </location>
</feature>
<dbReference type="CDD" id="cd06186">
    <property type="entry name" value="NOX_Duox_like_FAD_NADP"/>
    <property type="match status" value="1"/>
</dbReference>
<dbReference type="InterPro" id="IPR017927">
    <property type="entry name" value="FAD-bd_FR_type"/>
</dbReference>
<dbReference type="GO" id="GO:0006879">
    <property type="term" value="P:intracellular iron ion homeostasis"/>
    <property type="evidence" value="ECO:0007669"/>
    <property type="project" value="TreeGrafter"/>
</dbReference>
<dbReference type="GO" id="GO:0005886">
    <property type="term" value="C:plasma membrane"/>
    <property type="evidence" value="ECO:0007669"/>
    <property type="project" value="UniProtKB-SubCell"/>
</dbReference>
<sequence length="622" mass="69207">MGKIWLLHPILWHSSRDPVGYDYTKMTDWQIKMLRMKWHDWYQADWSYGQTTVEFFCAGIGTVMLLYFAFLIRSWFAARSKKPIPRRANALERGVAIYRYFTSKQVRIKSICYYAPPMGSVIGVAGIFTFVMAFSIAVRPYYWPNSEMGSSPPLATRSGWISIAIMPFMIAFATKVNYVGILTGASHERLQVYHRWSATFMYITSLMHTFPFIHYNIQQGVMVKKYNTQPWYWSGVAALVPQTWLILMSWGIIRSRYYELFKKLHFCAAGIFMVALFIHCDFRLTSWDYFWATLAIYTTTWLIQVGRTLFYGALGVPYTLKQLGDPSMIKVTIHAPHRFWWAPGQHVFIRFLTGGWLLPFSTHPFTISNIRTPGAATHDVEIVFRVRGGLTKQLADLALARPNGRLLLDGPYGGVPVSLHGFDRVYLLAGGSGSTFVMPLLQDLARAFGSGMRCKHVTLVVAYRHPGTRPWLEPYIAEAARRAAETGTALAVHIHVTADGADLEAAGVAGSRASSGSSVPTIAAASVGKGEKALEGAAVDSAAHLAVPEVPTALTHAGRPDLPAVVREACASPLGGRVAFAVCGPDAFVYDVRNAVGHCQMVIADGYSPCQEAFLHAEAYDW</sequence>
<evidence type="ECO:0000256" key="2">
    <source>
        <dbReference type="ARBA" id="ARBA00006278"/>
    </source>
</evidence>
<dbReference type="SFLD" id="SFLDS00052">
    <property type="entry name" value="Ferric_Reductase_Domain"/>
    <property type="match status" value="1"/>
</dbReference>
<evidence type="ECO:0000259" key="14">
    <source>
        <dbReference type="PROSITE" id="PS51384"/>
    </source>
</evidence>
<dbReference type="Proteomes" id="UP000703269">
    <property type="component" value="Unassembled WGS sequence"/>
</dbReference>
<protein>
    <recommendedName>
        <fullName evidence="3">ferric-chelate reductase (NADPH)</fullName>
        <ecNumber evidence="3">1.16.1.9</ecNumber>
    </recommendedName>
</protein>
<proteinExistence type="inferred from homology"/>
<dbReference type="PANTHER" id="PTHR32361">
    <property type="entry name" value="FERRIC/CUPRIC REDUCTASE TRANSMEMBRANE COMPONENT"/>
    <property type="match status" value="1"/>
</dbReference>
<keyword evidence="16" id="KW-1185">Reference proteome</keyword>
<dbReference type="InterPro" id="IPR017938">
    <property type="entry name" value="Riboflavin_synthase-like_b-brl"/>
</dbReference>
<dbReference type="Pfam" id="PF08022">
    <property type="entry name" value="FAD_binding_8"/>
    <property type="match status" value="1"/>
</dbReference>
<dbReference type="SUPFAM" id="SSF52343">
    <property type="entry name" value="Ferredoxin reductase-like, C-terminal NADP-linked domain"/>
    <property type="match status" value="1"/>
</dbReference>
<dbReference type="PANTHER" id="PTHR32361:SF23">
    <property type="entry name" value="FERRIC-CHELATE REDUCTASE"/>
    <property type="match status" value="1"/>
</dbReference>
<evidence type="ECO:0000256" key="1">
    <source>
        <dbReference type="ARBA" id="ARBA00004651"/>
    </source>
</evidence>
<dbReference type="OrthoDB" id="17725at2759"/>
<feature type="transmembrane region" description="Helical" evidence="13">
    <location>
        <begin position="192"/>
        <end position="211"/>
    </location>
</feature>
<keyword evidence="5" id="KW-1003">Cell membrane</keyword>
<name>A0A9P3GBF2_9APHY</name>
<dbReference type="EMBL" id="BPQB01000022">
    <property type="protein sequence ID" value="GJE91547.1"/>
    <property type="molecule type" value="Genomic_DNA"/>
</dbReference>
<evidence type="ECO:0000313" key="15">
    <source>
        <dbReference type="EMBL" id="GJE91547.1"/>
    </source>
</evidence>
<evidence type="ECO:0000256" key="4">
    <source>
        <dbReference type="ARBA" id="ARBA00022448"/>
    </source>
</evidence>
<keyword evidence="8 13" id="KW-1133">Transmembrane helix</keyword>
<dbReference type="GO" id="GO:0015677">
    <property type="term" value="P:copper ion import"/>
    <property type="evidence" value="ECO:0007669"/>
    <property type="project" value="TreeGrafter"/>
</dbReference>
<evidence type="ECO:0000256" key="7">
    <source>
        <dbReference type="ARBA" id="ARBA00022982"/>
    </source>
</evidence>
<feature type="transmembrane region" description="Helical" evidence="13">
    <location>
        <begin position="111"/>
        <end position="138"/>
    </location>
</feature>
<evidence type="ECO:0000256" key="5">
    <source>
        <dbReference type="ARBA" id="ARBA00022475"/>
    </source>
</evidence>
<dbReference type="InterPro" id="IPR051410">
    <property type="entry name" value="Ferric/Cupric_Reductase"/>
</dbReference>
<dbReference type="EC" id="1.16.1.9" evidence="3"/>
<dbReference type="InterPro" id="IPR013112">
    <property type="entry name" value="FAD-bd_8"/>
</dbReference>
<keyword evidence="9" id="KW-0560">Oxidoreductase</keyword>
<dbReference type="InterPro" id="IPR013121">
    <property type="entry name" value="Fe_red_NAD-bd_6"/>
</dbReference>
<evidence type="ECO:0000256" key="3">
    <source>
        <dbReference type="ARBA" id="ARBA00012668"/>
    </source>
</evidence>
<evidence type="ECO:0000256" key="10">
    <source>
        <dbReference type="ARBA" id="ARBA00023065"/>
    </source>
</evidence>
<feature type="transmembrane region" description="Helical" evidence="13">
    <location>
        <begin position="231"/>
        <end position="252"/>
    </location>
</feature>
<evidence type="ECO:0000256" key="9">
    <source>
        <dbReference type="ARBA" id="ARBA00023002"/>
    </source>
</evidence>
<gene>
    <name evidence="15" type="ORF">PsYK624_076970</name>
</gene>
<feature type="domain" description="FAD-binding FR-type" evidence="14">
    <location>
        <begin position="289"/>
        <end position="418"/>
    </location>
</feature>
<evidence type="ECO:0000256" key="13">
    <source>
        <dbReference type="SAM" id="Phobius"/>
    </source>
</evidence>
<evidence type="ECO:0000256" key="8">
    <source>
        <dbReference type="ARBA" id="ARBA00022989"/>
    </source>
</evidence>
<dbReference type="Gene3D" id="3.40.50.80">
    <property type="entry name" value="Nucleotide-binding domain of ferredoxin-NADP reductase (FNR) module"/>
    <property type="match status" value="1"/>
</dbReference>
<evidence type="ECO:0000256" key="6">
    <source>
        <dbReference type="ARBA" id="ARBA00022692"/>
    </source>
</evidence>
<keyword evidence="10" id="KW-0406">Ion transport</keyword>
<dbReference type="GO" id="GO:0052851">
    <property type="term" value="F:ferric-chelate reductase (NADPH) activity"/>
    <property type="evidence" value="ECO:0007669"/>
    <property type="project" value="UniProtKB-EC"/>
</dbReference>
<dbReference type="Pfam" id="PF01794">
    <property type="entry name" value="Ferric_reduct"/>
    <property type="match status" value="1"/>
</dbReference>
<dbReference type="GO" id="GO:0006826">
    <property type="term" value="P:iron ion transport"/>
    <property type="evidence" value="ECO:0007669"/>
    <property type="project" value="TreeGrafter"/>
</dbReference>
<dbReference type="InterPro" id="IPR013130">
    <property type="entry name" value="Fe3_Rdtase_TM_dom"/>
</dbReference>
<feature type="transmembrane region" description="Helical" evidence="13">
    <location>
        <begin position="264"/>
        <end position="284"/>
    </location>
</feature>
<keyword evidence="11 13" id="KW-0472">Membrane</keyword>
<comment type="subcellular location">
    <subcellularLocation>
        <location evidence="1">Cell membrane</location>
        <topology evidence="1">Multi-pass membrane protein</topology>
    </subcellularLocation>
</comment>
<feature type="transmembrane region" description="Helical" evidence="13">
    <location>
        <begin position="290"/>
        <end position="314"/>
    </location>
</feature>
<comment type="similarity">
    <text evidence="2">Belongs to the ferric reductase (FRE) family.</text>
</comment>
<keyword evidence="7" id="KW-0249">Electron transport</keyword>
<comment type="caution">
    <text evidence="15">The sequence shown here is derived from an EMBL/GenBank/DDBJ whole genome shotgun (WGS) entry which is preliminary data.</text>
</comment>
<organism evidence="15 16">
    <name type="scientific">Phanerochaete sordida</name>
    <dbReference type="NCBI Taxonomy" id="48140"/>
    <lineage>
        <taxon>Eukaryota</taxon>
        <taxon>Fungi</taxon>
        <taxon>Dikarya</taxon>
        <taxon>Basidiomycota</taxon>
        <taxon>Agaricomycotina</taxon>
        <taxon>Agaricomycetes</taxon>
        <taxon>Polyporales</taxon>
        <taxon>Phanerochaetaceae</taxon>
        <taxon>Phanerochaete</taxon>
    </lineage>
</organism>
<accession>A0A9P3GBF2</accession>
<dbReference type="Pfam" id="PF08030">
    <property type="entry name" value="NAD_binding_6"/>
    <property type="match status" value="1"/>
</dbReference>
<dbReference type="SFLD" id="SFLDG01168">
    <property type="entry name" value="Ferric_reductase_subgroup_(FRE"/>
    <property type="match status" value="1"/>
</dbReference>
<dbReference type="PROSITE" id="PS51384">
    <property type="entry name" value="FAD_FR"/>
    <property type="match status" value="1"/>
</dbReference>
<evidence type="ECO:0000256" key="12">
    <source>
        <dbReference type="ARBA" id="ARBA00048483"/>
    </source>
</evidence>
<feature type="transmembrane region" description="Helical" evidence="13">
    <location>
        <begin position="158"/>
        <end position="180"/>
    </location>
</feature>